<dbReference type="Proteomes" id="UP000825729">
    <property type="component" value="Unassembled WGS sequence"/>
</dbReference>
<evidence type="ECO:0000313" key="2">
    <source>
        <dbReference type="EMBL" id="KAG9453353.1"/>
    </source>
</evidence>
<feature type="chain" id="PRO_5043775977" evidence="1">
    <location>
        <begin position="22"/>
        <end position="127"/>
    </location>
</feature>
<evidence type="ECO:0000313" key="3">
    <source>
        <dbReference type="Proteomes" id="UP000825729"/>
    </source>
</evidence>
<keyword evidence="1" id="KW-0732">Signal</keyword>
<name>A0AAV7EX02_ARIFI</name>
<gene>
    <name evidence="2" type="ORF">H6P81_006257</name>
</gene>
<sequence>MVLLLITNLLLLLSSLFVTTADKLPSGIASKRLQYKAQFSSDSSSTDDLLAFCFITECGNNRPCIQLCKSKGYLDGVCMSAHQMACCCYDMRDTCMGAVDKISEEGLAGSQMGCVAALATSSHLPRR</sequence>
<dbReference type="AlphaFoldDB" id="A0AAV7EX02"/>
<keyword evidence="3" id="KW-1185">Reference proteome</keyword>
<evidence type="ECO:0000256" key="1">
    <source>
        <dbReference type="SAM" id="SignalP"/>
    </source>
</evidence>
<dbReference type="EMBL" id="JAINDJ010000003">
    <property type="protein sequence ID" value="KAG9453353.1"/>
    <property type="molecule type" value="Genomic_DNA"/>
</dbReference>
<proteinExistence type="predicted"/>
<organism evidence="2 3">
    <name type="scientific">Aristolochia fimbriata</name>
    <name type="common">White veined hardy Dutchman's pipe vine</name>
    <dbReference type="NCBI Taxonomy" id="158543"/>
    <lineage>
        <taxon>Eukaryota</taxon>
        <taxon>Viridiplantae</taxon>
        <taxon>Streptophyta</taxon>
        <taxon>Embryophyta</taxon>
        <taxon>Tracheophyta</taxon>
        <taxon>Spermatophyta</taxon>
        <taxon>Magnoliopsida</taxon>
        <taxon>Magnoliidae</taxon>
        <taxon>Piperales</taxon>
        <taxon>Aristolochiaceae</taxon>
        <taxon>Aristolochia</taxon>
    </lineage>
</organism>
<accession>A0AAV7EX02</accession>
<comment type="caution">
    <text evidence="2">The sequence shown here is derived from an EMBL/GenBank/DDBJ whole genome shotgun (WGS) entry which is preliminary data.</text>
</comment>
<protein>
    <submittedName>
        <fullName evidence="2">Uncharacterized protein</fullName>
    </submittedName>
</protein>
<feature type="signal peptide" evidence="1">
    <location>
        <begin position="1"/>
        <end position="21"/>
    </location>
</feature>
<reference evidence="2 3" key="1">
    <citation type="submission" date="2021-07" db="EMBL/GenBank/DDBJ databases">
        <title>The Aristolochia fimbriata genome: insights into angiosperm evolution, floral development and chemical biosynthesis.</title>
        <authorList>
            <person name="Jiao Y."/>
        </authorList>
    </citation>
    <scope>NUCLEOTIDE SEQUENCE [LARGE SCALE GENOMIC DNA]</scope>
    <source>
        <strain evidence="2">IBCAS-2021</strain>
        <tissue evidence="2">Leaf</tissue>
    </source>
</reference>